<gene>
    <name evidence="2" type="ORF">pipiens_007056</name>
</gene>
<evidence type="ECO:0000313" key="2">
    <source>
        <dbReference type="EMBL" id="KAL1400884.1"/>
    </source>
</evidence>
<dbReference type="AlphaFoldDB" id="A0ABD1DMA0"/>
<comment type="caution">
    <text evidence="2">The sequence shown here is derived from an EMBL/GenBank/DDBJ whole genome shotgun (WGS) entry which is preliminary data.</text>
</comment>
<protein>
    <submittedName>
        <fullName evidence="2">Uncharacterized protein</fullName>
    </submittedName>
</protein>
<keyword evidence="1" id="KW-0732">Signal</keyword>
<evidence type="ECO:0000256" key="1">
    <source>
        <dbReference type="SAM" id="SignalP"/>
    </source>
</evidence>
<sequence length="152" mass="15893">MKFIIAVLALALAVAVNGSYLPSVVSYSAAVPAVSSSVWPAYGGLYGKSAVLGGYAGYPGTYGSWPVYGKTWGYQAAPVVTKVVDNGAWNYGGYGYNKYWLVPGAGARLSDFCDIRCPGRGAACTEPRLAATYDAGPARAWWWTAGIEMAAG</sequence>
<evidence type="ECO:0000313" key="3">
    <source>
        <dbReference type="Proteomes" id="UP001562425"/>
    </source>
</evidence>
<reference evidence="2 3" key="1">
    <citation type="submission" date="2024-05" db="EMBL/GenBank/DDBJ databases">
        <title>Culex pipiens pipiens assembly and annotation.</title>
        <authorList>
            <person name="Alout H."/>
            <person name="Durand T."/>
        </authorList>
    </citation>
    <scope>NUCLEOTIDE SEQUENCE [LARGE SCALE GENOMIC DNA]</scope>
    <source>
        <strain evidence="2">HA-2024</strain>
        <tissue evidence="2">Whole body</tissue>
    </source>
</reference>
<accession>A0ABD1DMA0</accession>
<name>A0ABD1DMA0_CULPP</name>
<organism evidence="2 3">
    <name type="scientific">Culex pipiens pipiens</name>
    <name type="common">Northern house mosquito</name>
    <dbReference type="NCBI Taxonomy" id="38569"/>
    <lineage>
        <taxon>Eukaryota</taxon>
        <taxon>Metazoa</taxon>
        <taxon>Ecdysozoa</taxon>
        <taxon>Arthropoda</taxon>
        <taxon>Hexapoda</taxon>
        <taxon>Insecta</taxon>
        <taxon>Pterygota</taxon>
        <taxon>Neoptera</taxon>
        <taxon>Endopterygota</taxon>
        <taxon>Diptera</taxon>
        <taxon>Nematocera</taxon>
        <taxon>Culicoidea</taxon>
        <taxon>Culicidae</taxon>
        <taxon>Culicinae</taxon>
        <taxon>Culicini</taxon>
        <taxon>Culex</taxon>
        <taxon>Culex</taxon>
    </lineage>
</organism>
<dbReference type="Proteomes" id="UP001562425">
    <property type="component" value="Unassembled WGS sequence"/>
</dbReference>
<proteinExistence type="predicted"/>
<dbReference type="EMBL" id="JBEHCU010005104">
    <property type="protein sequence ID" value="KAL1400884.1"/>
    <property type="molecule type" value="Genomic_DNA"/>
</dbReference>
<feature type="chain" id="PRO_5044813320" evidence="1">
    <location>
        <begin position="19"/>
        <end position="152"/>
    </location>
</feature>
<feature type="signal peptide" evidence="1">
    <location>
        <begin position="1"/>
        <end position="18"/>
    </location>
</feature>
<keyword evidence="3" id="KW-1185">Reference proteome</keyword>